<dbReference type="Proteomes" id="UP000013783">
    <property type="component" value="Unassembled WGS sequence"/>
</dbReference>
<dbReference type="PROSITE" id="PS51736">
    <property type="entry name" value="RECOMBINASES_3"/>
    <property type="match status" value="1"/>
</dbReference>
<reference evidence="2 4" key="1">
    <citation type="submission" date="2013-02" db="EMBL/GenBank/DDBJ databases">
        <title>The Genome Sequence of Enterococcus malodoratus ATCC_43197.</title>
        <authorList>
            <consortium name="The Broad Institute Genome Sequencing Platform"/>
            <consortium name="The Broad Institute Genome Sequencing Center for Infectious Disease"/>
            <person name="Earl A.M."/>
            <person name="Gilmore M.S."/>
            <person name="Lebreton F."/>
            <person name="Walker B."/>
            <person name="Young S.K."/>
            <person name="Zeng Q."/>
            <person name="Gargeya S."/>
            <person name="Fitzgerald M."/>
            <person name="Haas B."/>
            <person name="Abouelleil A."/>
            <person name="Alvarado L."/>
            <person name="Arachchi H.M."/>
            <person name="Berlin A.M."/>
            <person name="Chapman S.B."/>
            <person name="Dewar J."/>
            <person name="Goldberg J."/>
            <person name="Griggs A."/>
            <person name="Gujja S."/>
            <person name="Hansen M."/>
            <person name="Howarth C."/>
            <person name="Imamovic A."/>
            <person name="Larimer J."/>
            <person name="McCowan C."/>
            <person name="Murphy C."/>
            <person name="Neiman D."/>
            <person name="Pearson M."/>
            <person name="Priest M."/>
            <person name="Roberts A."/>
            <person name="Saif S."/>
            <person name="Shea T."/>
            <person name="Sisk P."/>
            <person name="Sykes S."/>
            <person name="Wortman J."/>
            <person name="Nusbaum C."/>
            <person name="Birren B."/>
        </authorList>
    </citation>
    <scope>NUCLEOTIDE SEQUENCE [LARGE SCALE GENOMIC DNA]</scope>
    <source>
        <strain evidence="2 4">ATCC 43197</strain>
    </source>
</reference>
<evidence type="ECO:0000313" key="4">
    <source>
        <dbReference type="Proteomes" id="UP000013783"/>
    </source>
</evidence>
<dbReference type="RefSeq" id="WP_010742411.1">
    <property type="nucleotide sequence ID" value="NZ_KB946251.1"/>
</dbReference>
<dbReference type="SUPFAM" id="SSF53041">
    <property type="entry name" value="Resolvase-like"/>
    <property type="match status" value="1"/>
</dbReference>
<dbReference type="EMBL" id="AJAK01000025">
    <property type="protein sequence ID" value="EOH73432.1"/>
    <property type="molecule type" value="Genomic_DNA"/>
</dbReference>
<accession>R2NN42</accession>
<protein>
    <recommendedName>
        <fullName evidence="1">Resolvase/invertase-type recombinase catalytic domain-containing protein</fullName>
    </recommendedName>
</protein>
<comment type="caution">
    <text evidence="2">The sequence shown here is derived from an EMBL/GenBank/DDBJ whole genome shotgun (WGS) entry which is preliminary data.</text>
</comment>
<dbReference type="Proteomes" id="UP000014148">
    <property type="component" value="Unassembled WGS sequence"/>
</dbReference>
<sequence>MEQAKKNSKFKELEKLDSVKVGYARVSSLDDRQKLGLEVQTEALTGCTVIFSEKQSGSNDNRVELDKAINLAKDLSGCGKQVSFCVYKMDRLSRKTSNTVTKSYGIFLLNIIRIGSKT</sequence>
<dbReference type="AlphaFoldDB" id="R2NN42"/>
<dbReference type="InterPro" id="IPR036162">
    <property type="entry name" value="Resolvase-like_N_sf"/>
</dbReference>
<dbReference type="InterPro" id="IPR006119">
    <property type="entry name" value="Resolv_N"/>
</dbReference>
<keyword evidence="5" id="KW-1185">Reference proteome</keyword>
<feature type="domain" description="Resolvase/invertase-type recombinase catalytic" evidence="1">
    <location>
        <begin position="19"/>
        <end position="118"/>
    </location>
</feature>
<reference evidence="3 5" key="2">
    <citation type="submission" date="2013-03" db="EMBL/GenBank/DDBJ databases">
        <title>The Genome Sequence of Enterococcus malodoratus ATCC_43197 (PacBio/Illumina hybrid assembly).</title>
        <authorList>
            <consortium name="The Broad Institute Genomics Platform"/>
            <consortium name="The Broad Institute Genome Sequencing Center for Infectious Disease"/>
            <person name="Earl A."/>
            <person name="Russ C."/>
            <person name="Gilmore M."/>
            <person name="Surin D."/>
            <person name="Walker B."/>
            <person name="Young S."/>
            <person name="Zeng Q."/>
            <person name="Gargeya S."/>
            <person name="Fitzgerald M."/>
            <person name="Haas B."/>
            <person name="Abouelleil A."/>
            <person name="Allen A.W."/>
            <person name="Alvarado L."/>
            <person name="Arachchi H.M."/>
            <person name="Berlin A.M."/>
            <person name="Chapman S.B."/>
            <person name="Gainer-Dewar J."/>
            <person name="Goldberg J."/>
            <person name="Griggs A."/>
            <person name="Gujja S."/>
            <person name="Hansen M."/>
            <person name="Howarth C."/>
            <person name="Imamovic A."/>
            <person name="Ireland A."/>
            <person name="Larimer J."/>
            <person name="McCowan C."/>
            <person name="Murphy C."/>
            <person name="Pearson M."/>
            <person name="Poon T.W."/>
            <person name="Priest M."/>
            <person name="Roberts A."/>
            <person name="Saif S."/>
            <person name="Shea T."/>
            <person name="Sisk P."/>
            <person name="Sykes S."/>
            <person name="Wortman J."/>
            <person name="Nusbaum C."/>
            <person name="Birren B."/>
        </authorList>
    </citation>
    <scope>NUCLEOTIDE SEQUENCE [LARGE SCALE GENOMIC DNA]</scope>
    <source>
        <strain evidence="3 5">ATCC 43197</strain>
    </source>
</reference>
<proteinExistence type="predicted"/>
<gene>
    <name evidence="3" type="ORF">I585_02806</name>
    <name evidence="2" type="ORF">UAI_03623</name>
</gene>
<evidence type="ECO:0000313" key="3">
    <source>
        <dbReference type="EMBL" id="EOT67285.1"/>
    </source>
</evidence>
<dbReference type="GO" id="GO:0003677">
    <property type="term" value="F:DNA binding"/>
    <property type="evidence" value="ECO:0007669"/>
    <property type="project" value="InterPro"/>
</dbReference>
<dbReference type="eggNOG" id="COG1961">
    <property type="taxonomic scope" value="Bacteria"/>
</dbReference>
<evidence type="ECO:0000259" key="1">
    <source>
        <dbReference type="PROSITE" id="PS51736"/>
    </source>
</evidence>
<name>R2NN42_9ENTE</name>
<organism evidence="2 4">
    <name type="scientific">Enterococcus malodoratus ATCC 43197</name>
    <dbReference type="NCBI Taxonomy" id="1158601"/>
    <lineage>
        <taxon>Bacteria</taxon>
        <taxon>Bacillati</taxon>
        <taxon>Bacillota</taxon>
        <taxon>Bacilli</taxon>
        <taxon>Lactobacillales</taxon>
        <taxon>Enterococcaceae</taxon>
        <taxon>Enterococcus</taxon>
    </lineage>
</organism>
<dbReference type="GO" id="GO:0000150">
    <property type="term" value="F:DNA strand exchange activity"/>
    <property type="evidence" value="ECO:0007669"/>
    <property type="project" value="InterPro"/>
</dbReference>
<dbReference type="Gene3D" id="3.40.50.1390">
    <property type="entry name" value="Resolvase, N-terminal catalytic domain"/>
    <property type="match status" value="1"/>
</dbReference>
<dbReference type="Pfam" id="PF00239">
    <property type="entry name" value="Resolvase"/>
    <property type="match status" value="1"/>
</dbReference>
<evidence type="ECO:0000313" key="2">
    <source>
        <dbReference type="EMBL" id="EOH73432.1"/>
    </source>
</evidence>
<dbReference type="PATRIC" id="fig|1158601.3.peg.3594"/>
<dbReference type="OrthoDB" id="9797501at2"/>
<dbReference type="EMBL" id="ASWA01000003">
    <property type="protein sequence ID" value="EOT67285.1"/>
    <property type="molecule type" value="Genomic_DNA"/>
</dbReference>
<evidence type="ECO:0000313" key="5">
    <source>
        <dbReference type="Proteomes" id="UP000014148"/>
    </source>
</evidence>
<dbReference type="SMART" id="SM00857">
    <property type="entry name" value="Resolvase"/>
    <property type="match status" value="1"/>
</dbReference>